<dbReference type="InterPro" id="IPR040898">
    <property type="entry name" value="CxC6"/>
</dbReference>
<feature type="region of interest" description="Disordered" evidence="1">
    <location>
        <begin position="341"/>
        <end position="363"/>
    </location>
</feature>
<dbReference type="Pfam" id="PF18721">
    <property type="entry name" value="CxC6"/>
    <property type="match status" value="1"/>
</dbReference>
<evidence type="ECO:0008006" key="6">
    <source>
        <dbReference type="Google" id="ProtNLM"/>
    </source>
</evidence>
<dbReference type="Proteomes" id="UP001215280">
    <property type="component" value="Unassembled WGS sequence"/>
</dbReference>
<comment type="caution">
    <text evidence="4">The sequence shown here is derived from an EMBL/GenBank/DDBJ whole genome shotgun (WGS) entry which is preliminary data.</text>
</comment>
<proteinExistence type="predicted"/>
<sequence>MAVSVYNFIVFLQVFFPGGLSLQRTLYAIAILASLYPLVQLHRNQRREPRQPPATGWYRSIALLISRAFHPEREDPVLWPDEGPGDEYAEGICDDLEQLYQYLGILESSPILVTPRLSCVFCSPANGLHSLKRREMQTVRLLDSSFHWVKADLFVAFCKSCNAEYHPDRISYRHPNQPRMQKPEYDAKFLRVSKHNVWMDRRIAITQENAVLRFRSGWSNFAEWLSDTIGEGPRVTTRQSQRLYFEHFARRLITAHNLTNSFSVPSNSAAQVLAESVRQQIGVNGGIIAGTMTHGCMDCTHLKRYKSDLVSTGVTLGDRVDGVAGDPSGQDVIPDVQGPIEQQTVPHGLPGQPQQQDSPPANGCRGYTRLATMDGKTITHKICAVSTCDNELVNYKNGRFCEDHLNLREKCGIIPCGRTVHSTGSLTCDLQSHKDWHESYLNRFSRTSFPGVQRVIRRQLGGQSRFAPPNETEQDGPSLQPTLPSLDGVPGAEVSHTFRARTTYCLQTIQWSCGCPIGWGKCYTSESSSQVLSFIDRIWADHPDAKPSFIAYDDACNLLRHIVTQDARSSWIQTTKFIVDAWHYIGHRATDILCRLWCNPAPTNGSQPDLVLVEVDANGRTHTTRAFNTETAEQLNAWLNGFEAQLRQMSATNYDFCVHVLMLLYKEMVEKRILKKKRTLSDEFWDAVEGITGDN</sequence>
<evidence type="ECO:0000259" key="2">
    <source>
        <dbReference type="Pfam" id="PF18718"/>
    </source>
</evidence>
<feature type="domain" description="CxC5 like cysteine cluster associated with KDZ" evidence="2">
    <location>
        <begin position="111"/>
        <end position="228"/>
    </location>
</feature>
<organism evidence="4 5">
    <name type="scientific">Mycena maculata</name>
    <dbReference type="NCBI Taxonomy" id="230809"/>
    <lineage>
        <taxon>Eukaryota</taxon>
        <taxon>Fungi</taxon>
        <taxon>Dikarya</taxon>
        <taxon>Basidiomycota</taxon>
        <taxon>Agaricomycotina</taxon>
        <taxon>Agaricomycetes</taxon>
        <taxon>Agaricomycetidae</taxon>
        <taxon>Agaricales</taxon>
        <taxon>Marasmiineae</taxon>
        <taxon>Mycenaceae</taxon>
        <taxon>Mycena</taxon>
    </lineage>
</organism>
<evidence type="ECO:0000256" key="1">
    <source>
        <dbReference type="SAM" id="MobiDB-lite"/>
    </source>
</evidence>
<reference evidence="4" key="1">
    <citation type="submission" date="2023-03" db="EMBL/GenBank/DDBJ databases">
        <title>Massive genome expansion in bonnet fungi (Mycena s.s.) driven by repeated elements and novel gene families across ecological guilds.</title>
        <authorList>
            <consortium name="Lawrence Berkeley National Laboratory"/>
            <person name="Harder C.B."/>
            <person name="Miyauchi S."/>
            <person name="Viragh M."/>
            <person name="Kuo A."/>
            <person name="Thoen E."/>
            <person name="Andreopoulos B."/>
            <person name="Lu D."/>
            <person name="Skrede I."/>
            <person name="Drula E."/>
            <person name="Henrissat B."/>
            <person name="Morin E."/>
            <person name="Kohler A."/>
            <person name="Barry K."/>
            <person name="LaButti K."/>
            <person name="Morin E."/>
            <person name="Salamov A."/>
            <person name="Lipzen A."/>
            <person name="Mereny Z."/>
            <person name="Hegedus B."/>
            <person name="Baldrian P."/>
            <person name="Stursova M."/>
            <person name="Weitz H."/>
            <person name="Taylor A."/>
            <person name="Grigoriev I.V."/>
            <person name="Nagy L.G."/>
            <person name="Martin F."/>
            <person name="Kauserud H."/>
        </authorList>
    </citation>
    <scope>NUCLEOTIDE SEQUENCE</scope>
    <source>
        <strain evidence="4">CBHHK188m</strain>
    </source>
</reference>
<accession>A0AAD7JX18</accession>
<dbReference type="Pfam" id="PF18718">
    <property type="entry name" value="CxC5"/>
    <property type="match status" value="1"/>
</dbReference>
<name>A0AAD7JX18_9AGAR</name>
<evidence type="ECO:0000313" key="5">
    <source>
        <dbReference type="Proteomes" id="UP001215280"/>
    </source>
</evidence>
<dbReference type="EMBL" id="JARJLG010000017">
    <property type="protein sequence ID" value="KAJ7773618.1"/>
    <property type="molecule type" value="Genomic_DNA"/>
</dbReference>
<evidence type="ECO:0000313" key="4">
    <source>
        <dbReference type="EMBL" id="KAJ7773618.1"/>
    </source>
</evidence>
<dbReference type="InterPro" id="IPR041539">
    <property type="entry name" value="CxC5"/>
</dbReference>
<dbReference type="AlphaFoldDB" id="A0AAD7JX18"/>
<feature type="domain" description="CxC6 like cysteine cluster associated with KDZ" evidence="3">
    <location>
        <begin position="373"/>
        <end position="438"/>
    </location>
</feature>
<gene>
    <name evidence="4" type="ORF">DFH07DRAFT_866044</name>
</gene>
<protein>
    <recommendedName>
        <fullName evidence="6">CxC5 like cysteine cluster associated with KDZ domain-containing protein</fullName>
    </recommendedName>
</protein>
<feature type="region of interest" description="Disordered" evidence="1">
    <location>
        <begin position="463"/>
        <end position="486"/>
    </location>
</feature>
<keyword evidence="5" id="KW-1185">Reference proteome</keyword>
<evidence type="ECO:0000259" key="3">
    <source>
        <dbReference type="Pfam" id="PF18721"/>
    </source>
</evidence>